<feature type="signal peptide" evidence="2">
    <location>
        <begin position="1"/>
        <end position="21"/>
    </location>
</feature>
<evidence type="ECO:0000256" key="2">
    <source>
        <dbReference type="SAM" id="SignalP"/>
    </source>
</evidence>
<comment type="caution">
    <text evidence="3">The sequence shown here is derived from an EMBL/GenBank/DDBJ whole genome shotgun (WGS) entry which is preliminary data.</text>
</comment>
<dbReference type="EMBL" id="JAAGVY010000018">
    <property type="protein sequence ID" value="NEN23979.1"/>
    <property type="molecule type" value="Genomic_DNA"/>
</dbReference>
<evidence type="ECO:0000256" key="1">
    <source>
        <dbReference type="SAM" id="MobiDB-lite"/>
    </source>
</evidence>
<dbReference type="RefSeq" id="WP_163285373.1">
    <property type="nucleotide sequence ID" value="NZ_JAAGVY010000018.1"/>
</dbReference>
<accession>A0A7K3WQP0</accession>
<feature type="region of interest" description="Disordered" evidence="1">
    <location>
        <begin position="602"/>
        <end position="622"/>
    </location>
</feature>
<keyword evidence="4" id="KW-1185">Reference proteome</keyword>
<name>A0A7K3WQP0_9FLAO</name>
<feature type="chain" id="PRO_5029896439" evidence="2">
    <location>
        <begin position="22"/>
        <end position="1463"/>
    </location>
</feature>
<reference evidence="3 4" key="1">
    <citation type="submission" date="2020-02" db="EMBL/GenBank/DDBJ databases">
        <title>Out from the shadows clarifying the taxonomy of the family Cryomorphaceae and related taxa by utilizing the GTDB taxonomic framework.</title>
        <authorList>
            <person name="Bowman J.P."/>
        </authorList>
    </citation>
    <scope>NUCLEOTIDE SEQUENCE [LARGE SCALE GENOMIC DNA]</scope>
    <source>
        <strain evidence="3 4">QSSC 1-22</strain>
    </source>
</reference>
<proteinExistence type="predicted"/>
<evidence type="ECO:0000313" key="4">
    <source>
        <dbReference type="Proteomes" id="UP000486602"/>
    </source>
</evidence>
<gene>
    <name evidence="3" type="ORF">G3O08_10755</name>
</gene>
<keyword evidence="2" id="KW-0732">Signal</keyword>
<sequence>MFNYSLLIAALLTVSVNSTQAREYMGPKSNSNKGVKAKAAGCSPAQTLTEFFVNNVRTSAETGGNTWYDRGNGQPYYEVPANEGNHAIFAGALWMGGEDPAGNLKLAAIRFRQNGNDFWPGPLSVDGTASIDEATCQLWDRFFLMSRQMVETHRYYFTLLNSGVDPTTDPLFENGYQIPTEILEWPSQGDANLGQSPTIAPFGDLRDPETGEIVTTPGLYEPLLGDYPLYDLDQEIDCRTRLVTDPVPLFGDFTMYWVFNDKGNVHTESNGDPIGMEIQAQMFGFTTNDEINNMTFVNYVLINRGTLTLEDTYFAQWVDTDLGNPQDDFIGCDVMRGLGYSYNGDNDDEGSSVGPGYGTQPPAIGVDFFEGPYQDPDGINNAYGIGEGQALNGLGYRNPLDSLLPNGIDTIIDNERFGMRRFLFHNNSSGPVPTQDPQNAVEYYNMMRGIWKNGTPMTFGGTGYNPTCQACLTADFMFPGDTDPLHWGTEGVDPNYPETGGWTEENEGNEAGDRRFVQSAGPFTLDPGEFNNITVGVVYARASNGGPFASVTELLQADDKAQSLFDNCFRLLDGPDAPDLTGQELDRELILYLRNTSPLSNNNQEKYTELDPTIPPQNTEGEANDQFYRFQGYEVYQLKNSGVSVSDIEDQSLARRIFQSDIRDFKNGGEAIGQIINYELQQDIGLPVPREMVNGANEGIRHSYQVTTDQFASGDTRLINFKKYYFLAIAYGYNEYEPYNPDPNILSGQARPYLRGRSGAVGDIQAITLIPHKPVPEQFGTVINAEYGDGVQITRLEGTGNGNNNLVLTKETVDAIMDEAPFKADQLTYEPGEGPINVRVIDPLNVKPANFTLRFYNEKDPSGEGYIGDFNTSSWYMVDANNPGDTIFSETTIQTQSEQIVPEYGISVSVGQYEYDIVNRELSANEIKRYPLLLGNSIEFTSGPDGWLAGVADQEGANPLNWIRSGSNVVTPETNSGDPCFLLPDGTTDPSVFNDYRGIDNAQIFEDVVGGTFAPARLVAGYDCGIAPFSNEASAAVIKDAKDLSLTKSVDIFITQDKSRWSRVPVFEMQFQKEFAQLEKKKMQLRGALSVDKNGRNQLEPGANIDECTYNGAQVLTEEEVFGWTEAKRMAFLALVSGQYTEIQSADQLVGLSFGMGYFPGYAISPESGERLNMGFGENSYLSGDNGRDMLWNPTSRVTTQLNDQFIVGGEHYIYTFRNKKYDESLKTSPDPRQAMPAYDGGQTVYDVMTEFEKPTFSNEIDRLYRAFAWVGFPLLANGFEFLSPEEGLVPGNVKVSAHVAQPYSPYATVRDELGDASMPQPLPTTNYNLSSNFWYPEYAFSTEGSETLRNQTEVGTTALDLIDIVPNPYYAYSAYEQSRVDNRVKFVNLPPECKISIFTINGTLINVFEKDNPNTYLEWNLQNESFIPISGGMYLIHVQSPGLGERVLKFFAATRPTDLRNF</sequence>
<evidence type="ECO:0000313" key="3">
    <source>
        <dbReference type="EMBL" id="NEN23979.1"/>
    </source>
</evidence>
<organism evidence="3 4">
    <name type="scientific">Cryomorpha ignava</name>
    <dbReference type="NCBI Taxonomy" id="101383"/>
    <lineage>
        <taxon>Bacteria</taxon>
        <taxon>Pseudomonadati</taxon>
        <taxon>Bacteroidota</taxon>
        <taxon>Flavobacteriia</taxon>
        <taxon>Flavobacteriales</taxon>
        <taxon>Cryomorphaceae</taxon>
        <taxon>Cryomorpha</taxon>
    </lineage>
</organism>
<dbReference type="Proteomes" id="UP000486602">
    <property type="component" value="Unassembled WGS sequence"/>
</dbReference>
<protein>
    <submittedName>
        <fullName evidence="3">T9SS C-terminal target domain-containing protein</fullName>
    </submittedName>
</protein>